<evidence type="ECO:0000313" key="1">
    <source>
        <dbReference type="EMBL" id="MFB2880209.1"/>
    </source>
</evidence>
<organism evidence="1 2">
    <name type="scientific">Floridaenema aerugineum BLCC-F46</name>
    <dbReference type="NCBI Taxonomy" id="3153654"/>
    <lineage>
        <taxon>Bacteria</taxon>
        <taxon>Bacillati</taxon>
        <taxon>Cyanobacteriota</taxon>
        <taxon>Cyanophyceae</taxon>
        <taxon>Oscillatoriophycideae</taxon>
        <taxon>Aerosakkonematales</taxon>
        <taxon>Aerosakkonemataceae</taxon>
        <taxon>Floridanema</taxon>
        <taxon>Floridanema aerugineum</taxon>
    </lineage>
</organism>
<dbReference type="Proteomes" id="UP001576774">
    <property type="component" value="Unassembled WGS sequence"/>
</dbReference>
<dbReference type="EMBL" id="JBHFNQ010000198">
    <property type="protein sequence ID" value="MFB2880209.1"/>
    <property type="molecule type" value="Genomic_DNA"/>
</dbReference>
<comment type="caution">
    <text evidence="1">The sequence shown here is derived from an EMBL/GenBank/DDBJ whole genome shotgun (WGS) entry which is preliminary data.</text>
</comment>
<evidence type="ECO:0000313" key="2">
    <source>
        <dbReference type="Proteomes" id="UP001576774"/>
    </source>
</evidence>
<proteinExistence type="predicted"/>
<dbReference type="RefSeq" id="WP_413273234.1">
    <property type="nucleotide sequence ID" value="NZ_JBHFNQ010000198.1"/>
</dbReference>
<sequence length="44" mass="5286">MTFTVRDLEKFPAQLSPEYEDYKIPELFPGWELPITELWPPVFD</sequence>
<accession>A0ABV4XBP1</accession>
<reference evidence="1 2" key="1">
    <citation type="submission" date="2024-09" db="EMBL/GenBank/DDBJ databases">
        <title>Floridaenema gen nov. (Aerosakkonemataceae, Aerosakkonematales ord. nov., Cyanobacteria) from benthic tropical and subtropical fresh waters, with the description of four new species.</title>
        <authorList>
            <person name="Moretto J.A."/>
            <person name="Berthold D.E."/>
            <person name="Lefler F.W."/>
            <person name="Huang I.-S."/>
            <person name="Laughinghouse H. IV."/>
        </authorList>
    </citation>
    <scope>NUCLEOTIDE SEQUENCE [LARGE SCALE GENOMIC DNA]</scope>
    <source>
        <strain evidence="1 2">BLCC-F46</strain>
    </source>
</reference>
<keyword evidence="2" id="KW-1185">Reference proteome</keyword>
<gene>
    <name evidence="1" type="ORF">ACE1CC_25445</name>
</gene>
<protein>
    <submittedName>
        <fullName evidence="1">Uncharacterized protein</fullName>
    </submittedName>
</protein>
<name>A0ABV4XBP1_9CYAN</name>